<dbReference type="AlphaFoldDB" id="A0A4C1YDG1"/>
<organism evidence="2 3">
    <name type="scientific">Eumeta variegata</name>
    <name type="common">Bagworm moth</name>
    <name type="synonym">Eumeta japonica</name>
    <dbReference type="NCBI Taxonomy" id="151549"/>
    <lineage>
        <taxon>Eukaryota</taxon>
        <taxon>Metazoa</taxon>
        <taxon>Ecdysozoa</taxon>
        <taxon>Arthropoda</taxon>
        <taxon>Hexapoda</taxon>
        <taxon>Insecta</taxon>
        <taxon>Pterygota</taxon>
        <taxon>Neoptera</taxon>
        <taxon>Endopterygota</taxon>
        <taxon>Lepidoptera</taxon>
        <taxon>Glossata</taxon>
        <taxon>Ditrysia</taxon>
        <taxon>Tineoidea</taxon>
        <taxon>Psychidae</taxon>
        <taxon>Oiketicinae</taxon>
        <taxon>Eumeta</taxon>
    </lineage>
</organism>
<feature type="region of interest" description="Disordered" evidence="1">
    <location>
        <begin position="1"/>
        <end position="28"/>
    </location>
</feature>
<dbReference type="EMBL" id="BGZK01001207">
    <property type="protein sequence ID" value="GBP74421.1"/>
    <property type="molecule type" value="Genomic_DNA"/>
</dbReference>
<protein>
    <submittedName>
        <fullName evidence="2">Uncharacterized protein</fullName>
    </submittedName>
</protein>
<gene>
    <name evidence="2" type="ORF">EVAR_60571_1</name>
</gene>
<evidence type="ECO:0000256" key="1">
    <source>
        <dbReference type="SAM" id="MobiDB-lite"/>
    </source>
</evidence>
<accession>A0A4C1YDG1</accession>
<reference evidence="2 3" key="1">
    <citation type="journal article" date="2019" name="Commun. Biol.">
        <title>The bagworm genome reveals a unique fibroin gene that provides high tensile strength.</title>
        <authorList>
            <person name="Kono N."/>
            <person name="Nakamura H."/>
            <person name="Ohtoshi R."/>
            <person name="Tomita M."/>
            <person name="Numata K."/>
            <person name="Arakawa K."/>
        </authorList>
    </citation>
    <scope>NUCLEOTIDE SEQUENCE [LARGE SCALE GENOMIC DNA]</scope>
</reference>
<keyword evidence="3" id="KW-1185">Reference proteome</keyword>
<feature type="compositionally biased region" description="Basic and acidic residues" evidence="1">
    <location>
        <begin position="15"/>
        <end position="25"/>
    </location>
</feature>
<sequence length="91" mass="10146">MENRTGIGMKKNINRHGEQDRDRAHPALALPHKTIPPCVVIDRERHSIFAPSLACAHAAYLINSAVRADDCVINLNVRWSVRASDLSPLRP</sequence>
<evidence type="ECO:0000313" key="2">
    <source>
        <dbReference type="EMBL" id="GBP74421.1"/>
    </source>
</evidence>
<dbReference type="Proteomes" id="UP000299102">
    <property type="component" value="Unassembled WGS sequence"/>
</dbReference>
<proteinExistence type="predicted"/>
<evidence type="ECO:0000313" key="3">
    <source>
        <dbReference type="Proteomes" id="UP000299102"/>
    </source>
</evidence>
<name>A0A4C1YDG1_EUMVA</name>
<comment type="caution">
    <text evidence="2">The sequence shown here is derived from an EMBL/GenBank/DDBJ whole genome shotgun (WGS) entry which is preliminary data.</text>
</comment>